<dbReference type="SUPFAM" id="SSF51905">
    <property type="entry name" value="FAD/NAD(P)-binding domain"/>
    <property type="match status" value="2"/>
</dbReference>
<keyword evidence="3" id="KW-0560">Oxidoreductase</keyword>
<evidence type="ECO:0008006" key="9">
    <source>
        <dbReference type="Google" id="ProtNLM"/>
    </source>
</evidence>
<evidence type="ECO:0000256" key="6">
    <source>
        <dbReference type="SAM" id="SignalP"/>
    </source>
</evidence>
<keyword evidence="6" id="KW-0732">Signal</keyword>
<dbReference type="Pfam" id="PF12831">
    <property type="entry name" value="FAD_oxidored"/>
    <property type="match status" value="3"/>
</dbReference>
<keyword evidence="1" id="KW-0004">4Fe-4S</keyword>
<dbReference type="GO" id="GO:0016491">
    <property type="term" value="F:oxidoreductase activity"/>
    <property type="evidence" value="ECO:0007669"/>
    <property type="project" value="UniProtKB-KW"/>
</dbReference>
<organism evidence="7 8">
    <name type="scientific">Oligosphaera ethanolica</name>
    <dbReference type="NCBI Taxonomy" id="760260"/>
    <lineage>
        <taxon>Bacteria</taxon>
        <taxon>Pseudomonadati</taxon>
        <taxon>Lentisphaerota</taxon>
        <taxon>Oligosphaeria</taxon>
        <taxon>Oligosphaerales</taxon>
        <taxon>Oligosphaeraceae</taxon>
        <taxon>Oligosphaera</taxon>
    </lineage>
</organism>
<evidence type="ECO:0000313" key="8">
    <source>
        <dbReference type="Proteomes" id="UP001238163"/>
    </source>
</evidence>
<evidence type="ECO:0000256" key="3">
    <source>
        <dbReference type="ARBA" id="ARBA00023002"/>
    </source>
</evidence>
<proteinExistence type="predicted"/>
<evidence type="ECO:0000256" key="4">
    <source>
        <dbReference type="ARBA" id="ARBA00023004"/>
    </source>
</evidence>
<dbReference type="GO" id="GO:0051539">
    <property type="term" value="F:4 iron, 4 sulfur cluster binding"/>
    <property type="evidence" value="ECO:0007669"/>
    <property type="project" value="UniProtKB-KW"/>
</dbReference>
<dbReference type="Gene3D" id="1.25.10.10">
    <property type="entry name" value="Leucine-rich Repeat Variant"/>
    <property type="match status" value="1"/>
</dbReference>
<evidence type="ECO:0000313" key="7">
    <source>
        <dbReference type="EMBL" id="MDQ0291430.1"/>
    </source>
</evidence>
<reference evidence="7" key="1">
    <citation type="submission" date="2023-07" db="EMBL/GenBank/DDBJ databases">
        <title>Genomic Encyclopedia of Type Strains, Phase IV (KMG-IV): sequencing the most valuable type-strain genomes for metagenomic binning, comparative biology and taxonomic classification.</title>
        <authorList>
            <person name="Goeker M."/>
        </authorList>
    </citation>
    <scope>NUCLEOTIDE SEQUENCE</scope>
    <source>
        <strain evidence="7">DSM 24202</strain>
    </source>
</reference>
<dbReference type="PANTHER" id="PTHR43498">
    <property type="entry name" value="FERREDOXIN:COB-COM HETERODISULFIDE REDUCTASE SUBUNIT A"/>
    <property type="match status" value="1"/>
</dbReference>
<keyword evidence="5" id="KW-0411">Iron-sulfur</keyword>
<dbReference type="InterPro" id="IPR039650">
    <property type="entry name" value="HdrA-like"/>
</dbReference>
<evidence type="ECO:0000256" key="2">
    <source>
        <dbReference type="ARBA" id="ARBA00022723"/>
    </source>
</evidence>
<dbReference type="GO" id="GO:0046872">
    <property type="term" value="F:metal ion binding"/>
    <property type="evidence" value="ECO:0007669"/>
    <property type="project" value="UniProtKB-KW"/>
</dbReference>
<name>A0AAE4AQD8_9BACT</name>
<sequence length="1137" mass="123633">MTKVMCTTACCLSAGVGLVAESIPLQQPAVPPVFNAVDVLVLGGSSRAVVAAAAAAKRGMRVALISSRPYVGEDLCETSRYVEMVDYAQSELPLLCAMCRPPEPVSGLLPTLPFTYAASMPSAATHADTKDQSVLRNRKLLGAAQGSVQYDGDVDIDITLEKETELDNVTVFAYQREDFIVKTATLSVRQDDGSYRVVSSFENSLLDEKFFDKPKALRVSAPGLRARQLRLRLQRPAGVKRLLLSEICVQTPAMAAGDEPRPEKALPPYPMQIKRALDAELLDNGVQYLYNSQLVGVLKDQAGVISGAVIANRSGLQSIAAKVLIDATENAMLVQLADVALQPLPAGDYEFTRYVLGGSGPAPAQGSVRRWPHDIQITGGHGRLEPLQPVWEYRFTLPLKELNVQAVMAVEQQCRDWSWSSNIVEYTGRLKHRVANRIFSQQANERKVVVDELDLAAFQPAALSNVLVLSHSADLCDDMQEAMLNIETSLRIGMRVGEHAATLAKGRAQAEVLATGAGLPTTTTRYRVQPLRTPHRFGEGGPAVAMDLPVLGNWDVVVVGGGTGGGPAAIGALRHGAKTLLLEYLNELGGISTAGGITRYYYGHICGFTAEMDAAIGKVPGTPDWNRIDKGEWYRKEIRKQGGDIWTSSLVFGAVLDPAGKLSGVCVATPFGPGIVLANSVIDSTGNSDIAAAAGAACQDQEMELGVQGTGLSPLKPGEHYVNTDYMFSDDSDIIDLWRTFILGRERFKHAYDLGQLIATRERRRIVGDFIVSPLDIFNQRTYPDTICVSRSNFDSHGYTVHPLFTIKGPDHDAVFADLPFRSLLPRGVDGLLVTGLGISGHRDAMPILRMQPDVQNHGYAAGVAAAMAAASKKSLRDIDLKALQRHLVDIGNLPERVLTDVDNYPLPQATLTAAIEQLDDDWRRLSVVLAEPERSLPLLRDAWRSAELPEQKLRYAHMLGMLGDNTGFDTLLAAVQAATDWDDGWNYRGMGQFGPSLSLQDSMIIALGRIGDRRAQDAILAKTKKLTTSHKFSHFRAVSLALTQVGDHRAAAVLAELLKQPDMSGHDQPITSDPRSFAEMANPDYRRTEELREIFLAAALYRCGDVDGMGKAILERYAQDGRGIYARHAKYVLANP</sequence>
<evidence type="ECO:0000256" key="5">
    <source>
        <dbReference type="ARBA" id="ARBA00023014"/>
    </source>
</evidence>
<gene>
    <name evidence="7" type="ORF">J3R75_003537</name>
</gene>
<feature type="chain" id="PRO_5041962047" description="FAD-dependent oxidoreductase" evidence="6">
    <location>
        <begin position="20"/>
        <end position="1137"/>
    </location>
</feature>
<dbReference type="PANTHER" id="PTHR43498:SF1">
    <property type="entry name" value="COB--COM HETERODISULFIDE REDUCTASE IRON-SULFUR SUBUNIT A"/>
    <property type="match status" value="1"/>
</dbReference>
<dbReference type="RefSeq" id="WP_307264199.1">
    <property type="nucleotide sequence ID" value="NZ_JAUSVL010000001.1"/>
</dbReference>
<dbReference type="InterPro" id="IPR011989">
    <property type="entry name" value="ARM-like"/>
</dbReference>
<dbReference type="Proteomes" id="UP001238163">
    <property type="component" value="Unassembled WGS sequence"/>
</dbReference>
<comment type="caution">
    <text evidence="7">The sequence shown here is derived from an EMBL/GenBank/DDBJ whole genome shotgun (WGS) entry which is preliminary data.</text>
</comment>
<keyword evidence="4" id="KW-0408">Iron</keyword>
<keyword evidence="2" id="KW-0479">Metal-binding</keyword>
<keyword evidence="8" id="KW-1185">Reference proteome</keyword>
<evidence type="ECO:0000256" key="1">
    <source>
        <dbReference type="ARBA" id="ARBA00022485"/>
    </source>
</evidence>
<dbReference type="AlphaFoldDB" id="A0AAE4AQD8"/>
<feature type="signal peptide" evidence="6">
    <location>
        <begin position="1"/>
        <end position="19"/>
    </location>
</feature>
<accession>A0AAE4AQD8</accession>
<dbReference type="Gene3D" id="3.50.50.60">
    <property type="entry name" value="FAD/NAD(P)-binding domain"/>
    <property type="match status" value="1"/>
</dbReference>
<protein>
    <recommendedName>
        <fullName evidence="9">FAD-dependent oxidoreductase</fullName>
    </recommendedName>
</protein>
<dbReference type="InterPro" id="IPR036188">
    <property type="entry name" value="FAD/NAD-bd_sf"/>
</dbReference>
<dbReference type="EMBL" id="JAUSVL010000001">
    <property type="protein sequence ID" value="MDQ0291430.1"/>
    <property type="molecule type" value="Genomic_DNA"/>
</dbReference>